<dbReference type="Proteomes" id="UP000521943">
    <property type="component" value="Unassembled WGS sequence"/>
</dbReference>
<feature type="transmembrane region" description="Helical" evidence="1">
    <location>
        <begin position="99"/>
        <end position="117"/>
    </location>
</feature>
<name>A0A8H6I7V0_9AGAR</name>
<feature type="transmembrane region" description="Helical" evidence="1">
    <location>
        <begin position="129"/>
        <end position="152"/>
    </location>
</feature>
<evidence type="ECO:0000313" key="3">
    <source>
        <dbReference type="Proteomes" id="UP000521943"/>
    </source>
</evidence>
<dbReference type="EMBL" id="JACGCI010000013">
    <property type="protein sequence ID" value="KAF6760194.1"/>
    <property type="molecule type" value="Genomic_DNA"/>
</dbReference>
<organism evidence="2 3">
    <name type="scientific">Ephemerocybe angulata</name>
    <dbReference type="NCBI Taxonomy" id="980116"/>
    <lineage>
        <taxon>Eukaryota</taxon>
        <taxon>Fungi</taxon>
        <taxon>Dikarya</taxon>
        <taxon>Basidiomycota</taxon>
        <taxon>Agaricomycotina</taxon>
        <taxon>Agaricomycetes</taxon>
        <taxon>Agaricomycetidae</taxon>
        <taxon>Agaricales</taxon>
        <taxon>Agaricineae</taxon>
        <taxon>Psathyrellaceae</taxon>
        <taxon>Ephemerocybe</taxon>
    </lineage>
</organism>
<comment type="caution">
    <text evidence="2">The sequence shown here is derived from an EMBL/GenBank/DDBJ whole genome shotgun (WGS) entry which is preliminary data.</text>
</comment>
<reference evidence="2 3" key="1">
    <citation type="submission" date="2020-07" db="EMBL/GenBank/DDBJ databases">
        <title>Comparative genomics of pyrophilous fungi reveals a link between fire events and developmental genes.</title>
        <authorList>
            <consortium name="DOE Joint Genome Institute"/>
            <person name="Steindorff A.S."/>
            <person name="Carver A."/>
            <person name="Calhoun S."/>
            <person name="Stillman K."/>
            <person name="Liu H."/>
            <person name="Lipzen A."/>
            <person name="Pangilinan J."/>
            <person name="Labutti K."/>
            <person name="Bruns T.D."/>
            <person name="Grigoriev I.V."/>
        </authorList>
    </citation>
    <scope>NUCLEOTIDE SEQUENCE [LARGE SCALE GENOMIC DNA]</scope>
    <source>
        <strain evidence="2 3">CBS 144469</strain>
    </source>
</reference>
<accession>A0A8H6I7V0</accession>
<proteinExistence type="predicted"/>
<keyword evidence="1" id="KW-0472">Membrane</keyword>
<sequence>MRPHRHLLPFSNRPLGSSLPKLSRTDATTYQNINITFLLATDLFLVVVSQRWLCPSVPCPAHYPRIPLSCSPGTLSSTIPQHSLLAIPVSFTYSSLNSCYLFCSIVLVIVSSLFSRFTLFCSIQPEFTFALPILSPFLLNVLCSITVPSLTLSA</sequence>
<evidence type="ECO:0000256" key="1">
    <source>
        <dbReference type="SAM" id="Phobius"/>
    </source>
</evidence>
<keyword evidence="1" id="KW-0812">Transmembrane</keyword>
<protein>
    <submittedName>
        <fullName evidence="2">Uncharacterized protein</fullName>
    </submittedName>
</protein>
<evidence type="ECO:0000313" key="2">
    <source>
        <dbReference type="EMBL" id="KAF6760194.1"/>
    </source>
</evidence>
<keyword evidence="1" id="KW-1133">Transmembrane helix</keyword>
<keyword evidence="3" id="KW-1185">Reference proteome</keyword>
<dbReference type="AlphaFoldDB" id="A0A8H6I7V0"/>
<gene>
    <name evidence="2" type="ORF">DFP72DRAFT_99393</name>
</gene>